<organism evidence="2 3">
    <name type="scientific">Actinomadura fulvescens</name>
    <dbReference type="NCBI Taxonomy" id="46160"/>
    <lineage>
        <taxon>Bacteria</taxon>
        <taxon>Bacillati</taxon>
        <taxon>Actinomycetota</taxon>
        <taxon>Actinomycetes</taxon>
        <taxon>Streptosporangiales</taxon>
        <taxon>Thermomonosporaceae</taxon>
        <taxon>Actinomadura</taxon>
    </lineage>
</organism>
<sequence length="438" mass="47981">MTTSKVRAETGQRLREEREKRGWGKRRMARELLKAIGAPPERKRVDSLDRQMLDWEKGKHYPEQWAAAYATAFEMDEADLFPEIPPAAVTLEGTIASDDWDDMERRQLLLAALGVTLGSSGESLRQLLDMAVESRHRPLDEWGMACTDHLHALHALRTQPPAQVRDGLAVDLLALERQLRVASGTEATELQRVAAALSILHANSFTRLGDHSAAIRWWRTAKAAADASGDLNIRLSARCREAASGLYGQRDLTTVLHLIESARRIAGDKPSYWLADLAGTEAKALSLLGRHDEARQALHTFVRWEGGDARAGIIPSLWCYDQAHFAESWVYARAGDETATGKAREGVLSNPAVDYQYAANVQLHAATCTVAKGGVAEGARQAAGVLDALPTPYRSQYIVETGRMMLRAVPPGDRNHPAVGELREVLATVSPARPALGA</sequence>
<evidence type="ECO:0000313" key="2">
    <source>
        <dbReference type="EMBL" id="GAA2628779.1"/>
    </source>
</evidence>
<name>A0ABN3QKA6_9ACTN</name>
<comment type="caution">
    <text evidence="2">The sequence shown here is derived from an EMBL/GenBank/DDBJ whole genome shotgun (WGS) entry which is preliminary data.</text>
</comment>
<evidence type="ECO:0000256" key="1">
    <source>
        <dbReference type="SAM" id="MobiDB-lite"/>
    </source>
</evidence>
<feature type="region of interest" description="Disordered" evidence="1">
    <location>
        <begin position="1"/>
        <end position="22"/>
    </location>
</feature>
<keyword evidence="3" id="KW-1185">Reference proteome</keyword>
<dbReference type="EMBL" id="BAAATD010000014">
    <property type="protein sequence ID" value="GAA2628779.1"/>
    <property type="molecule type" value="Genomic_DNA"/>
</dbReference>
<protein>
    <recommendedName>
        <fullName evidence="4">XRE family transcriptional regulator</fullName>
    </recommendedName>
</protein>
<dbReference type="Proteomes" id="UP001501509">
    <property type="component" value="Unassembled WGS sequence"/>
</dbReference>
<gene>
    <name evidence="2" type="ORF">GCM10010411_77740</name>
</gene>
<dbReference type="RefSeq" id="WP_344547504.1">
    <property type="nucleotide sequence ID" value="NZ_BAAATD010000014.1"/>
</dbReference>
<evidence type="ECO:0008006" key="4">
    <source>
        <dbReference type="Google" id="ProtNLM"/>
    </source>
</evidence>
<proteinExistence type="predicted"/>
<accession>A0ABN3QKA6</accession>
<reference evidence="2 3" key="1">
    <citation type="journal article" date="2019" name="Int. J. Syst. Evol. Microbiol.">
        <title>The Global Catalogue of Microorganisms (GCM) 10K type strain sequencing project: providing services to taxonomists for standard genome sequencing and annotation.</title>
        <authorList>
            <consortium name="The Broad Institute Genomics Platform"/>
            <consortium name="The Broad Institute Genome Sequencing Center for Infectious Disease"/>
            <person name="Wu L."/>
            <person name="Ma J."/>
        </authorList>
    </citation>
    <scope>NUCLEOTIDE SEQUENCE [LARGE SCALE GENOMIC DNA]</scope>
    <source>
        <strain evidence="2 3">JCM 6833</strain>
    </source>
</reference>
<evidence type="ECO:0000313" key="3">
    <source>
        <dbReference type="Proteomes" id="UP001501509"/>
    </source>
</evidence>